<evidence type="ECO:0000256" key="2">
    <source>
        <dbReference type="ARBA" id="ARBA00022448"/>
    </source>
</evidence>
<dbReference type="GO" id="GO:0016020">
    <property type="term" value="C:membrane"/>
    <property type="evidence" value="ECO:0007669"/>
    <property type="project" value="UniProtKB-SubCell"/>
</dbReference>
<sequence>MSDLESRKEAKGDSPIYSSDHDLQQGQLSDNADNLHRRLSNRQIQLLAIGGSIGTALFVSIGNGLAAGGPGSLFIAYTLYSLVVACVNNCISEMIILQPVSGGFIRLAGKWFDDALGFMVGWNFFIYEALLIPFEITAINLVLSYWSDDIPVAAICSACIVLYAAINVLAVRAFGEAEFWLSGGKVILIFILFTFTFITMVGGNPENDAYGFRYWNNPGSFAEHPLKNSTGDTARFEGFLSCLWSAAFTVVGPEYIAMAAAETKRPRKYIKTAFKTVYWRFGLFFIMGALCVGIVVPWNDPQVQAVLSGEEGGGTAAASPYVIAMANMGISGLPHLVNALLVTSIFSAGNTYTYCATRSLYSMALEGRAPKFLRKTTKNGVPIYAFIIVMCFAFLSFLQVSGSSAEVLGWLISLITAGALIDYFVMAITYINFHKACKVQGVDRKTFPYTGWLQPFCAYVAAITMFLVCLFYGYASFQPWNVEVFFQNYTMQILAPVLYFGWKLIKRTKYIKPAELDLVWERPVIDAYEASFVSPPTGFWLEMGQLIGIKRHIRDDERI</sequence>
<evidence type="ECO:0000256" key="6">
    <source>
        <dbReference type="ARBA" id="ARBA00023136"/>
    </source>
</evidence>
<dbReference type="GeneID" id="19971042"/>
<feature type="transmembrane region" description="Helical" evidence="8">
    <location>
        <begin position="381"/>
        <end position="401"/>
    </location>
</feature>
<evidence type="ECO:0000256" key="7">
    <source>
        <dbReference type="SAM" id="MobiDB-lite"/>
    </source>
</evidence>
<evidence type="ECO:0000313" key="10">
    <source>
        <dbReference type="EMBL" id="ETN41766.1"/>
    </source>
</evidence>
<dbReference type="EMBL" id="KB822719">
    <property type="protein sequence ID" value="ETN41766.1"/>
    <property type="molecule type" value="Genomic_DNA"/>
</dbReference>
<dbReference type="RefSeq" id="XP_008716275.1">
    <property type="nucleotide sequence ID" value="XM_008718053.1"/>
</dbReference>
<dbReference type="Pfam" id="PF00324">
    <property type="entry name" value="AA_permease"/>
    <property type="match status" value="1"/>
</dbReference>
<feature type="transmembrane region" description="Helical" evidence="8">
    <location>
        <begin position="46"/>
        <end position="68"/>
    </location>
</feature>
<name>W2RZ39_CYPE1</name>
<accession>W2RZ39</accession>
<dbReference type="HOGENOM" id="CLU_007946_12_1_1"/>
<feature type="transmembrane region" description="Helical" evidence="8">
    <location>
        <begin position="152"/>
        <end position="174"/>
    </location>
</feature>
<dbReference type="STRING" id="1220924.W2RZ39"/>
<dbReference type="PANTHER" id="PTHR43341:SF6">
    <property type="entry name" value="AMINO ACID TRANSPORTER (EUROFUNG)"/>
    <property type="match status" value="1"/>
</dbReference>
<dbReference type="Gene3D" id="1.20.1740.10">
    <property type="entry name" value="Amino acid/polyamine transporter I"/>
    <property type="match status" value="1"/>
</dbReference>
<feature type="transmembrane region" description="Helical" evidence="8">
    <location>
        <begin position="186"/>
        <end position="203"/>
    </location>
</feature>
<evidence type="ECO:0000256" key="8">
    <source>
        <dbReference type="SAM" id="Phobius"/>
    </source>
</evidence>
<reference evidence="10 11" key="1">
    <citation type="submission" date="2013-03" db="EMBL/GenBank/DDBJ databases">
        <title>The Genome Sequence of Phialophora europaea CBS 101466.</title>
        <authorList>
            <consortium name="The Broad Institute Genomics Platform"/>
            <person name="Cuomo C."/>
            <person name="de Hoog S."/>
            <person name="Gorbushina A."/>
            <person name="Walker B."/>
            <person name="Young S.K."/>
            <person name="Zeng Q."/>
            <person name="Gargeya S."/>
            <person name="Fitzgerald M."/>
            <person name="Haas B."/>
            <person name="Abouelleil A."/>
            <person name="Allen A.W."/>
            <person name="Alvarado L."/>
            <person name="Arachchi H.M."/>
            <person name="Berlin A.M."/>
            <person name="Chapman S.B."/>
            <person name="Gainer-Dewar J."/>
            <person name="Goldberg J."/>
            <person name="Griggs A."/>
            <person name="Gujja S."/>
            <person name="Hansen M."/>
            <person name="Howarth C."/>
            <person name="Imamovic A."/>
            <person name="Ireland A."/>
            <person name="Larimer J."/>
            <person name="McCowan C."/>
            <person name="Murphy C."/>
            <person name="Pearson M."/>
            <person name="Poon T.W."/>
            <person name="Priest M."/>
            <person name="Roberts A."/>
            <person name="Saif S."/>
            <person name="Shea T."/>
            <person name="Sisk P."/>
            <person name="Sykes S."/>
            <person name="Wortman J."/>
            <person name="Nusbaum C."/>
            <person name="Birren B."/>
        </authorList>
    </citation>
    <scope>NUCLEOTIDE SEQUENCE [LARGE SCALE GENOMIC DNA]</scope>
    <source>
        <strain evidence="10 11">CBS 101466</strain>
    </source>
</reference>
<feature type="transmembrane region" description="Helical" evidence="8">
    <location>
        <begin position="118"/>
        <end position="146"/>
    </location>
</feature>
<feature type="transmembrane region" description="Helical" evidence="8">
    <location>
        <begin position="452"/>
        <end position="474"/>
    </location>
</feature>
<evidence type="ECO:0000256" key="4">
    <source>
        <dbReference type="ARBA" id="ARBA00022970"/>
    </source>
</evidence>
<keyword evidence="2" id="KW-0813">Transport</keyword>
<dbReference type="AlphaFoldDB" id="W2RZ39"/>
<feature type="compositionally biased region" description="Basic and acidic residues" evidence="7">
    <location>
        <begin position="1"/>
        <end position="12"/>
    </location>
</feature>
<feature type="transmembrane region" description="Helical" evidence="8">
    <location>
        <begin position="486"/>
        <end position="505"/>
    </location>
</feature>
<dbReference type="InterPro" id="IPR050524">
    <property type="entry name" value="APC_YAT"/>
</dbReference>
<feature type="region of interest" description="Disordered" evidence="7">
    <location>
        <begin position="1"/>
        <end position="25"/>
    </location>
</feature>
<dbReference type="Proteomes" id="UP000030752">
    <property type="component" value="Unassembled WGS sequence"/>
</dbReference>
<keyword evidence="6 8" id="KW-0472">Membrane</keyword>
<proteinExistence type="predicted"/>
<dbReference type="InterPro" id="IPR004841">
    <property type="entry name" value="AA-permease/SLC12A_dom"/>
</dbReference>
<gene>
    <name evidence="10" type="ORF">HMPREF1541_03703</name>
</gene>
<feature type="transmembrane region" description="Helical" evidence="8">
    <location>
        <begin position="238"/>
        <end position="256"/>
    </location>
</feature>
<comment type="subcellular location">
    <subcellularLocation>
        <location evidence="1">Membrane</location>
        <topology evidence="1">Multi-pass membrane protein</topology>
    </subcellularLocation>
</comment>
<dbReference type="InParanoid" id="W2RZ39"/>
<keyword evidence="3 8" id="KW-0812">Transmembrane</keyword>
<evidence type="ECO:0000259" key="9">
    <source>
        <dbReference type="Pfam" id="PF00324"/>
    </source>
</evidence>
<keyword evidence="4" id="KW-0029">Amino-acid transport</keyword>
<keyword evidence="11" id="KW-1185">Reference proteome</keyword>
<evidence type="ECO:0000256" key="5">
    <source>
        <dbReference type="ARBA" id="ARBA00022989"/>
    </source>
</evidence>
<protein>
    <recommendedName>
        <fullName evidence="9">Amino acid permease/ SLC12A domain-containing protein</fullName>
    </recommendedName>
</protein>
<organism evidence="10 11">
    <name type="scientific">Cyphellophora europaea (strain CBS 101466)</name>
    <name type="common">Phialophora europaea</name>
    <dbReference type="NCBI Taxonomy" id="1220924"/>
    <lineage>
        <taxon>Eukaryota</taxon>
        <taxon>Fungi</taxon>
        <taxon>Dikarya</taxon>
        <taxon>Ascomycota</taxon>
        <taxon>Pezizomycotina</taxon>
        <taxon>Eurotiomycetes</taxon>
        <taxon>Chaetothyriomycetidae</taxon>
        <taxon>Chaetothyriales</taxon>
        <taxon>Cyphellophoraceae</taxon>
        <taxon>Cyphellophora</taxon>
    </lineage>
</organism>
<feature type="transmembrane region" description="Helical" evidence="8">
    <location>
        <begin position="407"/>
        <end position="431"/>
    </location>
</feature>
<dbReference type="eggNOG" id="KOG1286">
    <property type="taxonomic scope" value="Eukaryota"/>
</dbReference>
<dbReference type="VEuPathDB" id="FungiDB:HMPREF1541_03703"/>
<evidence type="ECO:0000256" key="1">
    <source>
        <dbReference type="ARBA" id="ARBA00004141"/>
    </source>
</evidence>
<feature type="domain" description="Amino acid permease/ SLC12A" evidence="9">
    <location>
        <begin position="44"/>
        <end position="509"/>
    </location>
</feature>
<dbReference type="FunFam" id="1.20.1740.10:FF:000006">
    <property type="entry name" value="General amino acid permease"/>
    <property type="match status" value="1"/>
</dbReference>
<feature type="transmembrane region" description="Helical" evidence="8">
    <location>
        <begin position="74"/>
        <end position="97"/>
    </location>
</feature>
<dbReference type="PANTHER" id="PTHR43341">
    <property type="entry name" value="AMINO ACID PERMEASE"/>
    <property type="match status" value="1"/>
</dbReference>
<feature type="transmembrane region" description="Helical" evidence="8">
    <location>
        <begin position="336"/>
        <end position="361"/>
    </location>
</feature>
<dbReference type="OrthoDB" id="10062876at2759"/>
<evidence type="ECO:0000256" key="3">
    <source>
        <dbReference type="ARBA" id="ARBA00022692"/>
    </source>
</evidence>
<keyword evidence="5 8" id="KW-1133">Transmembrane helix</keyword>
<feature type="transmembrane region" description="Helical" evidence="8">
    <location>
        <begin position="277"/>
        <end position="298"/>
    </location>
</feature>
<dbReference type="PIRSF" id="PIRSF006060">
    <property type="entry name" value="AA_transporter"/>
    <property type="match status" value="1"/>
</dbReference>
<evidence type="ECO:0000313" key="11">
    <source>
        <dbReference type="Proteomes" id="UP000030752"/>
    </source>
</evidence>
<dbReference type="GO" id="GO:0015171">
    <property type="term" value="F:amino acid transmembrane transporter activity"/>
    <property type="evidence" value="ECO:0007669"/>
    <property type="project" value="TreeGrafter"/>
</dbReference>